<feature type="compositionally biased region" description="Polar residues" evidence="2">
    <location>
        <begin position="1"/>
        <end position="19"/>
    </location>
</feature>
<sequence length="114" mass="12931">MPEEPNNTHTNGQAAQSARQGGEQGKRSPAAVEGEQKRADRLEDDLDFFEEDDDFDEFELHNWEPDLAAVEEDELEWQDDWEMIDQDEDFAAKLAAELAQNGFTRSDQPAAMDA</sequence>
<dbReference type="EMBL" id="AP006493">
    <property type="protein sequence ID" value="BAM80515.1"/>
    <property type="molecule type" value="Genomic_DNA"/>
</dbReference>
<dbReference type="GO" id="GO:0043248">
    <property type="term" value="P:proteasome assembly"/>
    <property type="evidence" value="ECO:0007669"/>
    <property type="project" value="InterPro"/>
</dbReference>
<gene>
    <name evidence="3" type="ORF">CYME_CMK137C</name>
</gene>
<evidence type="ECO:0000313" key="4">
    <source>
        <dbReference type="Proteomes" id="UP000007014"/>
    </source>
</evidence>
<comment type="similarity">
    <text evidence="1">Belongs to the DSS1/SEM1 family.</text>
</comment>
<evidence type="ECO:0000256" key="1">
    <source>
        <dbReference type="ARBA" id="ARBA00034491"/>
    </source>
</evidence>
<reference evidence="3 4" key="1">
    <citation type="journal article" date="2004" name="Nature">
        <title>Genome sequence of the ultrasmall unicellular red alga Cyanidioschyzon merolae 10D.</title>
        <authorList>
            <person name="Matsuzaki M."/>
            <person name="Misumi O."/>
            <person name="Shin-i T."/>
            <person name="Maruyama S."/>
            <person name="Takahara M."/>
            <person name="Miyagishima S."/>
            <person name="Mori T."/>
            <person name="Nishida K."/>
            <person name="Yagisawa F."/>
            <person name="Nishida K."/>
            <person name="Yoshida Y."/>
            <person name="Nishimura Y."/>
            <person name="Nakao S."/>
            <person name="Kobayashi T."/>
            <person name="Momoyama Y."/>
            <person name="Higashiyama T."/>
            <person name="Minoda A."/>
            <person name="Sano M."/>
            <person name="Nomoto H."/>
            <person name="Oishi K."/>
            <person name="Hayashi H."/>
            <person name="Ohta F."/>
            <person name="Nishizaka S."/>
            <person name="Haga S."/>
            <person name="Miura S."/>
            <person name="Morishita T."/>
            <person name="Kabeya Y."/>
            <person name="Terasawa K."/>
            <person name="Suzuki Y."/>
            <person name="Ishii Y."/>
            <person name="Asakawa S."/>
            <person name="Takano H."/>
            <person name="Ohta N."/>
            <person name="Kuroiwa H."/>
            <person name="Tanaka K."/>
            <person name="Shimizu N."/>
            <person name="Sugano S."/>
            <person name="Sato N."/>
            <person name="Nozaki H."/>
            <person name="Ogasawara N."/>
            <person name="Kohara Y."/>
            <person name="Kuroiwa T."/>
        </authorList>
    </citation>
    <scope>NUCLEOTIDE SEQUENCE [LARGE SCALE GENOMIC DNA]</scope>
    <source>
        <strain evidence="3 4">10D</strain>
    </source>
</reference>
<dbReference type="RefSeq" id="XP_005536551.1">
    <property type="nucleotide sequence ID" value="XM_005536494.1"/>
</dbReference>
<dbReference type="GO" id="GO:0008541">
    <property type="term" value="C:proteasome regulatory particle, lid subcomplex"/>
    <property type="evidence" value="ECO:0007669"/>
    <property type="project" value="InterPro"/>
</dbReference>
<keyword evidence="4" id="KW-1185">Reference proteome</keyword>
<evidence type="ECO:0000256" key="2">
    <source>
        <dbReference type="SAM" id="MobiDB-lite"/>
    </source>
</evidence>
<dbReference type="Gramene" id="CMK137CT">
    <property type="protein sequence ID" value="CMK137CT"/>
    <property type="gene ID" value="CMK137C"/>
</dbReference>
<dbReference type="Proteomes" id="UP000007014">
    <property type="component" value="Chromosome 11"/>
</dbReference>
<organism evidence="3 4">
    <name type="scientific">Cyanidioschyzon merolae (strain NIES-3377 / 10D)</name>
    <name type="common">Unicellular red alga</name>
    <dbReference type="NCBI Taxonomy" id="280699"/>
    <lineage>
        <taxon>Eukaryota</taxon>
        <taxon>Rhodophyta</taxon>
        <taxon>Bangiophyceae</taxon>
        <taxon>Cyanidiales</taxon>
        <taxon>Cyanidiaceae</taxon>
        <taxon>Cyanidioschyzon</taxon>
    </lineage>
</organism>
<dbReference type="GO" id="GO:0006406">
    <property type="term" value="P:mRNA export from nucleus"/>
    <property type="evidence" value="ECO:0007669"/>
    <property type="project" value="InterPro"/>
</dbReference>
<dbReference type="InterPro" id="IPR007834">
    <property type="entry name" value="DSS1_SEM1"/>
</dbReference>
<dbReference type="AlphaFoldDB" id="M1V5E2"/>
<reference evidence="3 4" key="2">
    <citation type="journal article" date="2007" name="BMC Biol.">
        <title>A 100%-complete sequence reveals unusually simple genomic features in the hot-spring red alga Cyanidioschyzon merolae.</title>
        <authorList>
            <person name="Nozaki H."/>
            <person name="Takano H."/>
            <person name="Misumi O."/>
            <person name="Terasawa K."/>
            <person name="Matsuzaki M."/>
            <person name="Maruyama S."/>
            <person name="Nishida K."/>
            <person name="Yagisawa F."/>
            <person name="Yoshida Y."/>
            <person name="Fujiwara T."/>
            <person name="Takio S."/>
            <person name="Tamura K."/>
            <person name="Chung S.J."/>
            <person name="Nakamura S."/>
            <person name="Kuroiwa H."/>
            <person name="Tanaka K."/>
            <person name="Sato N."/>
            <person name="Kuroiwa T."/>
        </authorList>
    </citation>
    <scope>NUCLEOTIDE SEQUENCE [LARGE SCALE GENOMIC DNA]</scope>
    <source>
        <strain evidence="3 4">10D</strain>
    </source>
</reference>
<dbReference type="SMART" id="SM01385">
    <property type="entry name" value="DSS1_SEM1"/>
    <property type="match status" value="1"/>
</dbReference>
<accession>M1V5E2</accession>
<dbReference type="GeneID" id="16994511"/>
<protein>
    <submittedName>
        <fullName evidence="3">Uncharacterized protein</fullName>
    </submittedName>
</protein>
<dbReference type="KEGG" id="cme:CYME_CMK137C"/>
<dbReference type="HOGENOM" id="CLU_2124600_0_0_1"/>
<evidence type="ECO:0000313" key="3">
    <source>
        <dbReference type="EMBL" id="BAM80515.1"/>
    </source>
</evidence>
<proteinExistence type="inferred from homology"/>
<name>M1V5E2_CYAM1</name>
<feature type="region of interest" description="Disordered" evidence="2">
    <location>
        <begin position="1"/>
        <end position="45"/>
    </location>
</feature>